<feature type="binding site" evidence="8">
    <location>
        <begin position="30"/>
        <end position="37"/>
    </location>
    <ligand>
        <name>ATP</name>
        <dbReference type="ChEBI" id="CHEBI:30616"/>
    </ligand>
</feature>
<comment type="miscellaneous">
    <text evidence="8">The reaction proceeds by a bi uni uni bi ping pong mechanism.</text>
</comment>
<evidence type="ECO:0000256" key="4">
    <source>
        <dbReference type="ARBA" id="ARBA00022655"/>
    </source>
</evidence>
<gene>
    <name evidence="8 9" type="primary">panC</name>
    <name evidence="9" type="ORF">M3D15_09665</name>
</gene>
<dbReference type="Proteomes" id="UP001525379">
    <property type="component" value="Unassembled WGS sequence"/>
</dbReference>
<feature type="active site" description="Proton donor" evidence="8">
    <location>
        <position position="37"/>
    </location>
</feature>
<dbReference type="EMBL" id="JALXSQ010000056">
    <property type="protein sequence ID" value="MCT2043588.1"/>
    <property type="molecule type" value="Genomic_DNA"/>
</dbReference>
<keyword evidence="8" id="KW-0963">Cytoplasm</keyword>
<feature type="binding site" evidence="8">
    <location>
        <position position="61"/>
    </location>
    <ligand>
        <name>(R)-pantoate</name>
        <dbReference type="ChEBI" id="CHEBI:15980"/>
    </ligand>
</feature>
<dbReference type="InterPro" id="IPR014729">
    <property type="entry name" value="Rossmann-like_a/b/a_fold"/>
</dbReference>
<dbReference type="Gene3D" id="3.40.50.620">
    <property type="entry name" value="HUPs"/>
    <property type="match status" value="1"/>
</dbReference>
<dbReference type="CDD" id="cd00560">
    <property type="entry name" value="PanC"/>
    <property type="match status" value="1"/>
</dbReference>
<dbReference type="PANTHER" id="PTHR21299">
    <property type="entry name" value="CYTIDYLATE KINASE/PANTOATE-BETA-ALANINE LIGASE"/>
    <property type="match status" value="1"/>
</dbReference>
<dbReference type="SUPFAM" id="SSF52374">
    <property type="entry name" value="Nucleotidylyl transferase"/>
    <property type="match status" value="1"/>
</dbReference>
<comment type="similarity">
    <text evidence="2 8">Belongs to the pantothenate synthetase family.</text>
</comment>
<keyword evidence="6 8" id="KW-0067">ATP-binding</keyword>
<dbReference type="Gene3D" id="3.30.1300.10">
    <property type="entry name" value="Pantoate-beta-alanine ligase, C-terminal domain"/>
    <property type="match status" value="1"/>
</dbReference>
<comment type="subcellular location">
    <subcellularLocation>
        <location evidence="8">Cytoplasm</location>
    </subcellularLocation>
</comment>
<keyword evidence="3 8" id="KW-0436">Ligase</keyword>
<dbReference type="RefSeq" id="WP_260104684.1">
    <property type="nucleotide sequence ID" value="NZ_JALXSQ010000056.1"/>
</dbReference>
<dbReference type="NCBIfam" id="TIGR00018">
    <property type="entry name" value="panC"/>
    <property type="match status" value="1"/>
</dbReference>
<evidence type="ECO:0000256" key="5">
    <source>
        <dbReference type="ARBA" id="ARBA00022741"/>
    </source>
</evidence>
<protein>
    <recommendedName>
        <fullName evidence="8">Pantothenate synthetase</fullName>
        <shortName evidence="8">PS</shortName>
        <ecNumber evidence="8">6.3.2.1</ecNumber>
    </recommendedName>
    <alternativeName>
        <fullName evidence="8">Pantoate--beta-alanine ligase</fullName>
    </alternativeName>
    <alternativeName>
        <fullName evidence="8">Pantoate-activating enzyme</fullName>
    </alternativeName>
</protein>
<keyword evidence="4 8" id="KW-0566">Pantothenate biosynthesis</keyword>
<feature type="binding site" evidence="8">
    <location>
        <begin position="185"/>
        <end position="188"/>
    </location>
    <ligand>
        <name>ATP</name>
        <dbReference type="ChEBI" id="CHEBI:30616"/>
    </ligand>
</feature>
<dbReference type="InterPro" id="IPR003721">
    <property type="entry name" value="Pantoate_ligase"/>
</dbReference>
<organism evidence="9 10">
    <name type="scientific">Pseudoclavibacter albus</name>
    <dbReference type="NCBI Taxonomy" id="272241"/>
    <lineage>
        <taxon>Bacteria</taxon>
        <taxon>Bacillati</taxon>
        <taxon>Actinomycetota</taxon>
        <taxon>Actinomycetes</taxon>
        <taxon>Micrococcales</taxon>
        <taxon>Microbacteriaceae</taxon>
        <taxon>Pseudoclavibacter</taxon>
    </lineage>
</organism>
<evidence type="ECO:0000313" key="9">
    <source>
        <dbReference type="EMBL" id="MCT2043588.1"/>
    </source>
</evidence>
<evidence type="ECO:0000256" key="8">
    <source>
        <dbReference type="HAMAP-Rule" id="MF_00158"/>
    </source>
</evidence>
<dbReference type="PANTHER" id="PTHR21299:SF1">
    <property type="entry name" value="PANTOATE--BETA-ALANINE LIGASE"/>
    <property type="match status" value="1"/>
</dbReference>
<evidence type="ECO:0000256" key="7">
    <source>
        <dbReference type="ARBA" id="ARBA00048258"/>
    </source>
</evidence>
<accession>A0ABT2HZ43</accession>
<dbReference type="GO" id="GO:0016874">
    <property type="term" value="F:ligase activity"/>
    <property type="evidence" value="ECO:0007669"/>
    <property type="project" value="UniProtKB-KW"/>
</dbReference>
<feature type="binding site" evidence="8">
    <location>
        <begin position="148"/>
        <end position="151"/>
    </location>
    <ligand>
        <name>ATP</name>
        <dbReference type="ChEBI" id="CHEBI:30616"/>
    </ligand>
</feature>
<dbReference type="Pfam" id="PF02569">
    <property type="entry name" value="Pantoate_ligase"/>
    <property type="match status" value="1"/>
</dbReference>
<sequence>MTTILTTIAEAREALVDPRTNGTIALVPTMGALHEGHLSLVRLANEHADSVVVSIFVNPTQFGPGEDFDRYPRTFDEDVALLEGAGVDAVFAPAVDEMYPKGLDQTLVTGGPASRILEGAHRPGHFDGALTIVHKLVSIIEPDLAVFGEKDAQQLFLVRAMVDDLNLRTAIVGAPINREDDGLARSSRNRYLSAADRELALHLSAALRAADGAADADAARQIGRECLDGDGIVLDYFELVDPSTFLPVEGAHTGTALAVLAARVGTTRLIDNQLLMLGVSTAVN</sequence>
<comment type="subunit">
    <text evidence="8">Homodimer.</text>
</comment>
<evidence type="ECO:0000256" key="3">
    <source>
        <dbReference type="ARBA" id="ARBA00022598"/>
    </source>
</evidence>
<feature type="binding site" evidence="8">
    <location>
        <position position="61"/>
    </location>
    <ligand>
        <name>beta-alanine</name>
        <dbReference type="ChEBI" id="CHEBI:57966"/>
    </ligand>
</feature>
<dbReference type="InterPro" id="IPR004821">
    <property type="entry name" value="Cyt_trans-like"/>
</dbReference>
<evidence type="ECO:0000313" key="10">
    <source>
        <dbReference type="Proteomes" id="UP001525379"/>
    </source>
</evidence>
<keyword evidence="10" id="KW-1185">Reference proteome</keyword>
<comment type="function">
    <text evidence="8">Catalyzes the condensation of pantoate with beta-alanine in an ATP-dependent reaction via a pantoyl-adenylate intermediate.</text>
</comment>
<evidence type="ECO:0000256" key="1">
    <source>
        <dbReference type="ARBA" id="ARBA00004990"/>
    </source>
</evidence>
<feature type="binding site" evidence="8">
    <location>
        <position position="154"/>
    </location>
    <ligand>
        <name>(R)-pantoate</name>
        <dbReference type="ChEBI" id="CHEBI:15980"/>
    </ligand>
</feature>
<evidence type="ECO:0000256" key="2">
    <source>
        <dbReference type="ARBA" id="ARBA00009256"/>
    </source>
</evidence>
<comment type="caution">
    <text evidence="9">The sequence shown here is derived from an EMBL/GenBank/DDBJ whole genome shotgun (WGS) entry which is preliminary data.</text>
</comment>
<dbReference type="EC" id="6.3.2.1" evidence="8"/>
<dbReference type="NCBIfam" id="TIGR00125">
    <property type="entry name" value="cyt_tran_rel"/>
    <property type="match status" value="1"/>
</dbReference>
<comment type="catalytic activity">
    <reaction evidence="7 8">
        <text>(R)-pantoate + beta-alanine + ATP = (R)-pantothenate + AMP + diphosphate + H(+)</text>
        <dbReference type="Rhea" id="RHEA:10912"/>
        <dbReference type="ChEBI" id="CHEBI:15378"/>
        <dbReference type="ChEBI" id="CHEBI:15980"/>
        <dbReference type="ChEBI" id="CHEBI:29032"/>
        <dbReference type="ChEBI" id="CHEBI:30616"/>
        <dbReference type="ChEBI" id="CHEBI:33019"/>
        <dbReference type="ChEBI" id="CHEBI:57966"/>
        <dbReference type="ChEBI" id="CHEBI:456215"/>
        <dbReference type="EC" id="6.3.2.1"/>
    </reaction>
</comment>
<proteinExistence type="inferred from homology"/>
<name>A0ABT2HZ43_9MICO</name>
<reference evidence="9 10" key="1">
    <citation type="submission" date="2022-04" db="EMBL/GenBank/DDBJ databases">
        <title>Human microbiome associated bacterial genomes.</title>
        <authorList>
            <person name="Sandstrom S."/>
            <person name="Salamzade R."/>
            <person name="Kalan L.R."/>
        </authorList>
    </citation>
    <scope>NUCLEOTIDE SEQUENCE [LARGE SCALE GENOMIC DNA]</scope>
    <source>
        <strain evidence="10">p3-SID1799</strain>
    </source>
</reference>
<evidence type="ECO:0000256" key="6">
    <source>
        <dbReference type="ARBA" id="ARBA00022840"/>
    </source>
</evidence>
<comment type="pathway">
    <text evidence="1 8">Cofactor biosynthesis; (R)-pantothenate biosynthesis; (R)-pantothenate from (R)-pantoate and beta-alanine: step 1/1.</text>
</comment>
<dbReference type="HAMAP" id="MF_00158">
    <property type="entry name" value="PanC"/>
    <property type="match status" value="1"/>
</dbReference>
<keyword evidence="5 8" id="KW-0547">Nucleotide-binding</keyword>
<dbReference type="InterPro" id="IPR042176">
    <property type="entry name" value="Pantoate_ligase_C"/>
</dbReference>
<comment type="caution">
    <text evidence="8">Lacks conserved residue(s) required for the propagation of feature annotation.</text>
</comment>